<dbReference type="PANTHER" id="PTHR42901:SF1">
    <property type="entry name" value="ALCOHOL DEHYDROGENASE"/>
    <property type="match status" value="1"/>
</dbReference>
<comment type="similarity">
    <text evidence="1 3">Belongs to the short-chain dehydrogenases/reductases (SDR) family.</text>
</comment>
<dbReference type="PANTHER" id="PTHR42901">
    <property type="entry name" value="ALCOHOL DEHYDROGENASE"/>
    <property type="match status" value="1"/>
</dbReference>
<reference evidence="4 5" key="1">
    <citation type="submission" date="2016-11" db="EMBL/GenBank/DDBJ databases">
        <authorList>
            <person name="Jaros S."/>
            <person name="Januszkiewicz K."/>
            <person name="Wedrychowicz H."/>
        </authorList>
    </citation>
    <scope>NUCLEOTIDE SEQUENCE [LARGE SCALE GENOMIC DNA]</scope>
    <source>
        <strain evidence="4 5">DSM 27063</strain>
    </source>
</reference>
<accession>A0A1M6DE49</accession>
<protein>
    <submittedName>
        <fullName evidence="4">NADP-dependent 3-hydroxy acid dehydrogenase YdfG</fullName>
    </submittedName>
</protein>
<dbReference type="InterPro" id="IPR020904">
    <property type="entry name" value="Sc_DH/Rdtase_CS"/>
</dbReference>
<dbReference type="STRING" id="1168035.SAMN05444280_1058"/>
<gene>
    <name evidence="4" type="ORF">SAMN05444280_1058</name>
</gene>
<name>A0A1M6DE49_9BACT</name>
<dbReference type="PROSITE" id="PS00061">
    <property type="entry name" value="ADH_SHORT"/>
    <property type="match status" value="1"/>
</dbReference>
<evidence type="ECO:0000313" key="4">
    <source>
        <dbReference type="EMBL" id="SHI71258.1"/>
    </source>
</evidence>
<dbReference type="PRINTS" id="PR00080">
    <property type="entry name" value="SDRFAMILY"/>
</dbReference>
<evidence type="ECO:0000256" key="2">
    <source>
        <dbReference type="ARBA" id="ARBA00023002"/>
    </source>
</evidence>
<proteinExistence type="inferred from homology"/>
<dbReference type="RefSeq" id="WP_073166116.1">
    <property type="nucleotide sequence ID" value="NZ_FQZE01000005.1"/>
</dbReference>
<sequence length="254" mass="28100">MKKIALITGATSGIGEATANLLAENNFNLILTGRREDRLSDLKEKIQHESGSEVLTLKFDIRNSAETEQAINSLPDNWKNIDVLINNAGLAVGFSSIADGATDDWGRMIDTNIKGLLYITRLVSQQMVKRGEGHIVNISSIAGRETYPMGNVYCATKHAVQSLTKGLRLDFLKHGLKVSSVCPGAVDTEFALVRYKGNEERAREVYKGYTPLNAEDVAETILFVVTRPKHVNIDDILVMPTDQAYSRDFNRNET</sequence>
<dbReference type="OrthoDB" id="9775296at2"/>
<dbReference type="PRINTS" id="PR00081">
    <property type="entry name" value="GDHRDH"/>
</dbReference>
<dbReference type="FunFam" id="3.40.50.720:FF:000047">
    <property type="entry name" value="NADP-dependent L-serine/L-allo-threonine dehydrogenase"/>
    <property type="match status" value="1"/>
</dbReference>
<evidence type="ECO:0000313" key="5">
    <source>
        <dbReference type="Proteomes" id="UP000184050"/>
    </source>
</evidence>
<dbReference type="Pfam" id="PF00106">
    <property type="entry name" value="adh_short"/>
    <property type="match status" value="1"/>
</dbReference>
<dbReference type="AlphaFoldDB" id="A0A1M6DE49"/>
<evidence type="ECO:0000256" key="3">
    <source>
        <dbReference type="RuleBase" id="RU000363"/>
    </source>
</evidence>
<dbReference type="EMBL" id="FQZE01000005">
    <property type="protein sequence ID" value="SHI71258.1"/>
    <property type="molecule type" value="Genomic_DNA"/>
</dbReference>
<dbReference type="InterPro" id="IPR036291">
    <property type="entry name" value="NAD(P)-bd_dom_sf"/>
</dbReference>
<dbReference type="InterPro" id="IPR002347">
    <property type="entry name" value="SDR_fam"/>
</dbReference>
<dbReference type="Proteomes" id="UP000184050">
    <property type="component" value="Unassembled WGS sequence"/>
</dbReference>
<keyword evidence="5" id="KW-1185">Reference proteome</keyword>
<evidence type="ECO:0000256" key="1">
    <source>
        <dbReference type="ARBA" id="ARBA00006484"/>
    </source>
</evidence>
<dbReference type="GO" id="GO:0016616">
    <property type="term" value="F:oxidoreductase activity, acting on the CH-OH group of donors, NAD or NADP as acceptor"/>
    <property type="evidence" value="ECO:0007669"/>
    <property type="project" value="UniProtKB-ARBA"/>
</dbReference>
<dbReference type="SUPFAM" id="SSF51735">
    <property type="entry name" value="NAD(P)-binding Rossmann-fold domains"/>
    <property type="match status" value="1"/>
</dbReference>
<organism evidence="4 5">
    <name type="scientific">Tangfeifania diversioriginum</name>
    <dbReference type="NCBI Taxonomy" id="1168035"/>
    <lineage>
        <taxon>Bacteria</taxon>
        <taxon>Pseudomonadati</taxon>
        <taxon>Bacteroidota</taxon>
        <taxon>Bacteroidia</taxon>
        <taxon>Marinilabiliales</taxon>
        <taxon>Prolixibacteraceae</taxon>
        <taxon>Tangfeifania</taxon>
    </lineage>
</organism>
<keyword evidence="2" id="KW-0560">Oxidoreductase</keyword>
<dbReference type="Gene3D" id="3.40.50.720">
    <property type="entry name" value="NAD(P)-binding Rossmann-like Domain"/>
    <property type="match status" value="1"/>
</dbReference>